<evidence type="ECO:0000256" key="6">
    <source>
        <dbReference type="SAM" id="MobiDB-lite"/>
    </source>
</evidence>
<evidence type="ECO:0000256" key="4">
    <source>
        <dbReference type="ARBA" id="ARBA00022989"/>
    </source>
</evidence>
<feature type="transmembrane region" description="Helical" evidence="7">
    <location>
        <begin position="401"/>
        <end position="418"/>
    </location>
</feature>
<reference evidence="9 10" key="1">
    <citation type="submission" date="2016-01" db="EMBL/GenBank/DDBJ databases">
        <title>Janibacter melonis strain CD11_4 genome sequencing and assembly.</title>
        <authorList>
            <person name="Nair G.R."/>
            <person name="Kaur G."/>
            <person name="Chander A.M."/>
            <person name="Mayilraj S."/>
        </authorList>
    </citation>
    <scope>NUCLEOTIDE SEQUENCE [LARGE SCALE GENOMIC DNA]</scope>
    <source>
        <strain evidence="9 10">CD11-4</strain>
    </source>
</reference>
<feature type="transmembrane region" description="Helical" evidence="7">
    <location>
        <begin position="310"/>
        <end position="328"/>
    </location>
</feature>
<comment type="caution">
    <text evidence="9">The sequence shown here is derived from an EMBL/GenBank/DDBJ whole genome shotgun (WGS) entry which is preliminary data.</text>
</comment>
<feature type="transmembrane region" description="Helical" evidence="7">
    <location>
        <begin position="517"/>
        <end position="538"/>
    </location>
</feature>
<feature type="transmembrane region" description="Helical" evidence="7">
    <location>
        <begin position="270"/>
        <end position="290"/>
    </location>
</feature>
<evidence type="ECO:0000313" key="9">
    <source>
        <dbReference type="EMBL" id="OAB89033.1"/>
    </source>
</evidence>
<evidence type="ECO:0000256" key="3">
    <source>
        <dbReference type="ARBA" id="ARBA00022692"/>
    </source>
</evidence>
<sequence length="676" mass="72236">MSTAPGRSLARTTLTLGPALVLALAVVVTTVIGVLVGRAAVPYAAGDPGALVRWGLPVLQGVHDLAAAVTVGFLLLGAFVLPETTRTRRRWTAGRVAATSGTLWLVSLLLLVVLTFADLAGVPVGQPGFATQLAAVLWDLPTLRMNLISAVVVLVVVMACAGSESKAVLAWGWAGSLLALLPLALTGHSSAALDHMNGVNALGFHLVSATVWVGGLVALACFQRGLGAHLGPTIRRYSVVAGWGFAGVMASGLLLAWTNIGALENLLSRYGVLLGVKLALGVVLGAFGWWHRRRFVEQLDEGGTPSFARFVLAELVVMGSAFGIGAAISRTPSPTNVIVTPPDTVVYALSGYPDPGAPTSSSWFTAWQTEWLWLTVALVACVVYVRWVLRLRRRGDSWSILRTVSWVLGWGVFVYATSGAPGVYGRVSFSWHMIEHMTVAMVVPLLLVPAAPITLALRALPARRDRTLGPRELVLASVHAPYLRVVANPAVAAAIFFFSLAIFYYSPLFGLSMSTHTGHVLMMVHFLLSGYLFVWVLIGVDPGPTRWSPLALLVILFTTISFHAFFGVILTQSTTLLAPDFFGVLDLPWVPDPVADQRTGGEIAWGVGEAPTLVLAVAVAVQWMRSDERESRRRDRSAERDGDRELEAYNAHLASLGQDDAASAPSRDVARTSTER</sequence>
<dbReference type="Proteomes" id="UP000076976">
    <property type="component" value="Unassembled WGS sequence"/>
</dbReference>
<evidence type="ECO:0000256" key="2">
    <source>
        <dbReference type="ARBA" id="ARBA00022475"/>
    </source>
</evidence>
<feature type="transmembrane region" description="Helical" evidence="7">
    <location>
        <begin position="202"/>
        <end position="222"/>
    </location>
</feature>
<feature type="transmembrane region" description="Helical" evidence="7">
    <location>
        <begin position="234"/>
        <end position="258"/>
    </location>
</feature>
<evidence type="ECO:0000256" key="5">
    <source>
        <dbReference type="ARBA" id="ARBA00023136"/>
    </source>
</evidence>
<feature type="transmembrane region" description="Helical" evidence="7">
    <location>
        <begin position="371"/>
        <end position="389"/>
    </location>
</feature>
<evidence type="ECO:0000259" key="8">
    <source>
        <dbReference type="Pfam" id="PF05425"/>
    </source>
</evidence>
<keyword evidence="5 7" id="KW-0472">Membrane</keyword>
<evidence type="ECO:0000256" key="1">
    <source>
        <dbReference type="ARBA" id="ARBA00004651"/>
    </source>
</evidence>
<evidence type="ECO:0000256" key="7">
    <source>
        <dbReference type="SAM" id="Phobius"/>
    </source>
</evidence>
<keyword evidence="4 7" id="KW-1133">Transmembrane helix</keyword>
<dbReference type="InterPro" id="IPR032694">
    <property type="entry name" value="CopC/D"/>
</dbReference>
<feature type="transmembrane region" description="Helical" evidence="7">
    <location>
        <begin position="168"/>
        <end position="190"/>
    </location>
</feature>
<name>A0A176QH51_9MICO</name>
<keyword evidence="3 7" id="KW-0812">Transmembrane</keyword>
<feature type="transmembrane region" description="Helical" evidence="7">
    <location>
        <begin position="603"/>
        <end position="624"/>
    </location>
</feature>
<feature type="region of interest" description="Disordered" evidence="6">
    <location>
        <begin position="654"/>
        <end position="676"/>
    </location>
</feature>
<feature type="transmembrane region" description="Helical" evidence="7">
    <location>
        <begin position="550"/>
        <end position="570"/>
    </location>
</feature>
<dbReference type="RefSeq" id="WP_068272084.1">
    <property type="nucleotide sequence ID" value="NZ_LQZG01000001.1"/>
</dbReference>
<dbReference type="InterPro" id="IPR019108">
    <property type="entry name" value="Caa3_assmbl_CtaG-rel"/>
</dbReference>
<protein>
    <recommendedName>
        <fullName evidence="8">Copper resistance protein D domain-containing protein</fullName>
    </recommendedName>
</protein>
<dbReference type="PANTHER" id="PTHR34820">
    <property type="entry name" value="INNER MEMBRANE PROTEIN YEBZ"/>
    <property type="match status" value="1"/>
</dbReference>
<keyword evidence="2" id="KW-1003">Cell membrane</keyword>
<feature type="domain" description="Copper resistance protein D" evidence="8">
    <location>
        <begin position="233"/>
        <end position="327"/>
    </location>
</feature>
<dbReference type="InterPro" id="IPR008457">
    <property type="entry name" value="Cu-R_CopD_dom"/>
</dbReference>
<evidence type="ECO:0000313" key="10">
    <source>
        <dbReference type="Proteomes" id="UP000076976"/>
    </source>
</evidence>
<dbReference type="Pfam" id="PF05425">
    <property type="entry name" value="CopD"/>
    <property type="match status" value="1"/>
</dbReference>
<feature type="transmembrane region" description="Helical" evidence="7">
    <location>
        <begin position="481"/>
        <end position="505"/>
    </location>
</feature>
<dbReference type="STRING" id="262209.AWH69_04575"/>
<organism evidence="9 10">
    <name type="scientific">Janibacter melonis</name>
    <dbReference type="NCBI Taxonomy" id="262209"/>
    <lineage>
        <taxon>Bacteria</taxon>
        <taxon>Bacillati</taxon>
        <taxon>Actinomycetota</taxon>
        <taxon>Actinomycetes</taxon>
        <taxon>Micrococcales</taxon>
        <taxon>Intrasporangiaceae</taxon>
        <taxon>Janibacter</taxon>
    </lineage>
</organism>
<feature type="transmembrane region" description="Helical" evidence="7">
    <location>
        <begin position="438"/>
        <end position="460"/>
    </location>
</feature>
<feature type="transmembrane region" description="Helical" evidence="7">
    <location>
        <begin position="61"/>
        <end position="81"/>
    </location>
</feature>
<dbReference type="GO" id="GO:0005886">
    <property type="term" value="C:plasma membrane"/>
    <property type="evidence" value="ECO:0007669"/>
    <property type="project" value="UniProtKB-SubCell"/>
</dbReference>
<dbReference type="GO" id="GO:0006825">
    <property type="term" value="P:copper ion transport"/>
    <property type="evidence" value="ECO:0007669"/>
    <property type="project" value="InterPro"/>
</dbReference>
<accession>A0A176QH51</accession>
<comment type="subcellular location">
    <subcellularLocation>
        <location evidence="1">Cell membrane</location>
        <topology evidence="1">Multi-pass membrane protein</topology>
    </subcellularLocation>
</comment>
<gene>
    <name evidence="9" type="ORF">AWH69_04575</name>
</gene>
<feature type="transmembrane region" description="Helical" evidence="7">
    <location>
        <begin position="20"/>
        <end position="41"/>
    </location>
</feature>
<dbReference type="AlphaFoldDB" id="A0A176QH51"/>
<feature type="transmembrane region" description="Helical" evidence="7">
    <location>
        <begin position="102"/>
        <end position="123"/>
    </location>
</feature>
<proteinExistence type="predicted"/>
<dbReference type="PANTHER" id="PTHR34820:SF4">
    <property type="entry name" value="INNER MEMBRANE PROTEIN YEBZ"/>
    <property type="match status" value="1"/>
</dbReference>
<dbReference type="Pfam" id="PF09678">
    <property type="entry name" value="Caa3_CtaG"/>
    <property type="match status" value="1"/>
</dbReference>
<keyword evidence="10" id="KW-1185">Reference proteome</keyword>
<dbReference type="EMBL" id="LQZG01000001">
    <property type="protein sequence ID" value="OAB89033.1"/>
    <property type="molecule type" value="Genomic_DNA"/>
</dbReference>
<feature type="transmembrane region" description="Helical" evidence="7">
    <location>
        <begin position="143"/>
        <end position="161"/>
    </location>
</feature>